<feature type="compositionally biased region" description="Pro residues" evidence="8">
    <location>
        <begin position="258"/>
        <end position="268"/>
    </location>
</feature>
<feature type="compositionally biased region" description="Basic and acidic residues" evidence="8">
    <location>
        <begin position="61"/>
        <end position="74"/>
    </location>
</feature>
<evidence type="ECO:0000256" key="4">
    <source>
        <dbReference type="ARBA" id="ARBA00022771"/>
    </source>
</evidence>
<dbReference type="GO" id="GO:0031499">
    <property type="term" value="C:TRAMP complex"/>
    <property type="evidence" value="ECO:0007669"/>
    <property type="project" value="TreeGrafter"/>
</dbReference>
<feature type="compositionally biased region" description="Low complexity" evidence="8">
    <location>
        <begin position="34"/>
        <end position="49"/>
    </location>
</feature>
<dbReference type="PANTHER" id="PTHR46543:SF1">
    <property type="entry name" value="ZINC FINGER CCHC DOMAIN-CONTAINING PROTEIN 7"/>
    <property type="match status" value="1"/>
</dbReference>
<dbReference type="InterPro" id="IPR051644">
    <property type="entry name" value="TRAMP_AT-DNA-binding"/>
</dbReference>
<comment type="subcellular location">
    <subcellularLocation>
        <location evidence="1">Nucleus</location>
    </subcellularLocation>
</comment>
<dbReference type="Proteomes" id="UP000799539">
    <property type="component" value="Unassembled WGS sequence"/>
</dbReference>
<protein>
    <recommendedName>
        <fullName evidence="9">CCHC-type domain-containing protein</fullName>
    </recommendedName>
</protein>
<feature type="compositionally biased region" description="Acidic residues" evidence="8">
    <location>
        <begin position="50"/>
        <end position="60"/>
    </location>
</feature>
<evidence type="ECO:0000256" key="6">
    <source>
        <dbReference type="ARBA" id="ARBA00023242"/>
    </source>
</evidence>
<reference evidence="10" key="1">
    <citation type="journal article" date="2020" name="Stud. Mycol.">
        <title>101 Dothideomycetes genomes: a test case for predicting lifestyles and emergence of pathogens.</title>
        <authorList>
            <person name="Haridas S."/>
            <person name="Albert R."/>
            <person name="Binder M."/>
            <person name="Bloem J."/>
            <person name="Labutti K."/>
            <person name="Salamov A."/>
            <person name="Andreopoulos B."/>
            <person name="Baker S."/>
            <person name="Barry K."/>
            <person name="Bills G."/>
            <person name="Bluhm B."/>
            <person name="Cannon C."/>
            <person name="Castanera R."/>
            <person name="Culley D."/>
            <person name="Daum C."/>
            <person name="Ezra D."/>
            <person name="Gonzalez J."/>
            <person name="Henrissat B."/>
            <person name="Kuo A."/>
            <person name="Liang C."/>
            <person name="Lipzen A."/>
            <person name="Lutzoni F."/>
            <person name="Magnuson J."/>
            <person name="Mondo S."/>
            <person name="Nolan M."/>
            <person name="Ohm R."/>
            <person name="Pangilinan J."/>
            <person name="Park H.-J."/>
            <person name="Ramirez L."/>
            <person name="Alfaro M."/>
            <person name="Sun H."/>
            <person name="Tritt A."/>
            <person name="Yoshinaga Y."/>
            <person name="Zwiers L.-H."/>
            <person name="Turgeon B."/>
            <person name="Goodwin S."/>
            <person name="Spatafora J."/>
            <person name="Crous P."/>
            <person name="Grigoriev I."/>
        </authorList>
    </citation>
    <scope>NUCLEOTIDE SEQUENCE</scope>
    <source>
        <strain evidence="10">SCOH1-5</strain>
    </source>
</reference>
<dbReference type="GO" id="GO:0071038">
    <property type="term" value="P:TRAMP-dependent tRNA surveillance pathway"/>
    <property type="evidence" value="ECO:0007669"/>
    <property type="project" value="TreeGrafter"/>
</dbReference>
<evidence type="ECO:0000256" key="1">
    <source>
        <dbReference type="ARBA" id="ARBA00004123"/>
    </source>
</evidence>
<evidence type="ECO:0000256" key="8">
    <source>
        <dbReference type="SAM" id="MobiDB-lite"/>
    </source>
</evidence>
<evidence type="ECO:0000256" key="5">
    <source>
        <dbReference type="ARBA" id="ARBA00022833"/>
    </source>
</evidence>
<keyword evidence="2" id="KW-0479">Metal-binding</keyword>
<feature type="region of interest" description="Disordered" evidence="8">
    <location>
        <begin position="1"/>
        <end position="118"/>
    </location>
</feature>
<name>A0A6A6FDZ8_9PEZI</name>
<dbReference type="OrthoDB" id="7608935at2759"/>
<evidence type="ECO:0000256" key="3">
    <source>
        <dbReference type="ARBA" id="ARBA00022737"/>
    </source>
</evidence>
<keyword evidence="5" id="KW-0862">Zinc</keyword>
<dbReference type="GO" id="GO:0008270">
    <property type="term" value="F:zinc ion binding"/>
    <property type="evidence" value="ECO:0007669"/>
    <property type="project" value="UniProtKB-KW"/>
</dbReference>
<dbReference type="GO" id="GO:0071036">
    <property type="term" value="P:nuclear polyadenylation-dependent snoRNA catabolic process"/>
    <property type="evidence" value="ECO:0007669"/>
    <property type="project" value="TreeGrafter"/>
</dbReference>
<evidence type="ECO:0000259" key="9">
    <source>
        <dbReference type="PROSITE" id="PS50158"/>
    </source>
</evidence>
<dbReference type="Gene3D" id="4.10.60.10">
    <property type="entry name" value="Zinc finger, CCHC-type"/>
    <property type="match status" value="1"/>
</dbReference>
<dbReference type="GO" id="GO:0071039">
    <property type="term" value="P:nuclear polyadenylation-dependent CUT catabolic process"/>
    <property type="evidence" value="ECO:0007669"/>
    <property type="project" value="TreeGrafter"/>
</dbReference>
<keyword evidence="4 7" id="KW-0863">Zinc-finger</keyword>
<feature type="domain" description="CCHC-type" evidence="9">
    <location>
        <begin position="138"/>
        <end position="152"/>
    </location>
</feature>
<dbReference type="InterPro" id="IPR001878">
    <property type="entry name" value="Znf_CCHC"/>
</dbReference>
<dbReference type="PROSITE" id="PS50158">
    <property type="entry name" value="ZF_CCHC"/>
    <property type="match status" value="1"/>
</dbReference>
<dbReference type="AlphaFoldDB" id="A0A6A6FDZ8"/>
<dbReference type="SUPFAM" id="SSF57756">
    <property type="entry name" value="Retrovirus zinc finger-like domains"/>
    <property type="match status" value="1"/>
</dbReference>
<dbReference type="GO" id="GO:0071035">
    <property type="term" value="P:nuclear polyadenylation-dependent rRNA catabolic process"/>
    <property type="evidence" value="ECO:0007669"/>
    <property type="project" value="TreeGrafter"/>
</dbReference>
<evidence type="ECO:0000313" key="11">
    <source>
        <dbReference type="Proteomes" id="UP000799539"/>
    </source>
</evidence>
<proteinExistence type="predicted"/>
<gene>
    <name evidence="10" type="ORF">CERZMDRAFT_85106</name>
</gene>
<dbReference type="GO" id="GO:0071031">
    <property type="term" value="P:nuclear mRNA surveillance of mRNA 3'-end processing"/>
    <property type="evidence" value="ECO:0007669"/>
    <property type="project" value="TreeGrafter"/>
</dbReference>
<keyword evidence="11" id="KW-1185">Reference proteome</keyword>
<dbReference type="SMART" id="SM00343">
    <property type="entry name" value="ZnF_C2HC"/>
    <property type="match status" value="4"/>
</dbReference>
<feature type="region of interest" description="Disordered" evidence="8">
    <location>
        <begin position="232"/>
        <end position="282"/>
    </location>
</feature>
<evidence type="ECO:0000256" key="7">
    <source>
        <dbReference type="PROSITE-ProRule" id="PRU00047"/>
    </source>
</evidence>
<dbReference type="InterPro" id="IPR036875">
    <property type="entry name" value="Znf_CCHC_sf"/>
</dbReference>
<dbReference type="PANTHER" id="PTHR46543">
    <property type="entry name" value="ZINC FINGER CCHC DOMAIN-CONTAINING PROTEIN 7"/>
    <property type="match status" value="1"/>
</dbReference>
<dbReference type="GO" id="GO:0071037">
    <property type="term" value="P:nuclear polyadenylation-dependent snRNA catabolic process"/>
    <property type="evidence" value="ECO:0007669"/>
    <property type="project" value="TreeGrafter"/>
</dbReference>
<dbReference type="GO" id="GO:0003723">
    <property type="term" value="F:RNA binding"/>
    <property type="evidence" value="ECO:0007669"/>
    <property type="project" value="TreeGrafter"/>
</dbReference>
<evidence type="ECO:0000256" key="2">
    <source>
        <dbReference type="ARBA" id="ARBA00022723"/>
    </source>
</evidence>
<dbReference type="EMBL" id="ML992675">
    <property type="protein sequence ID" value="KAF2211680.1"/>
    <property type="molecule type" value="Genomic_DNA"/>
</dbReference>
<organism evidence="10 11">
    <name type="scientific">Cercospora zeae-maydis SCOH1-5</name>
    <dbReference type="NCBI Taxonomy" id="717836"/>
    <lineage>
        <taxon>Eukaryota</taxon>
        <taxon>Fungi</taxon>
        <taxon>Dikarya</taxon>
        <taxon>Ascomycota</taxon>
        <taxon>Pezizomycotina</taxon>
        <taxon>Dothideomycetes</taxon>
        <taxon>Dothideomycetidae</taxon>
        <taxon>Mycosphaerellales</taxon>
        <taxon>Mycosphaerellaceae</taxon>
        <taxon>Cercospora</taxon>
    </lineage>
</organism>
<sequence length="282" mass="30685">MSDLENESRTSAVGRKRNAAGKYKDFSSSHSRHVSLSSKESGEVSSSESGDGDGDSDIEEISEHQYNKRRKADDASEEGEAESGSSSMDTSHSDDSGDSSFEMPRTKDGPTRLQDLSQADRDAQRKYFDITNMGSLVRCLCCGELGHMAVSCAARTCSHCQQRDVHQSSACPTYRKCGLCRERGHDARGCRNRAFLGFNHSPTGPDPCDICTEAGHVEEECPYLWRISTKQAPAQPRPGFTAINNGGGGGLNYDDGESPPPPPPPEPSRPWQLMGLFDDGRD</sequence>
<evidence type="ECO:0000313" key="10">
    <source>
        <dbReference type="EMBL" id="KAF2211680.1"/>
    </source>
</evidence>
<keyword evidence="3" id="KW-0677">Repeat</keyword>
<keyword evidence="6" id="KW-0539">Nucleus</keyword>
<accession>A0A6A6FDZ8</accession>